<comment type="function">
    <text evidence="2">Antitoxin component of a type II toxin-antitoxin (TA) system.</text>
</comment>
<comment type="similarity">
    <text evidence="1 2">Belongs to the phD/YefM antitoxin family.</text>
</comment>
<dbReference type="EMBL" id="LDWR01000005">
    <property type="protein sequence ID" value="KML62724.1"/>
    <property type="molecule type" value="Genomic_DNA"/>
</dbReference>
<gene>
    <name evidence="3" type="ORF">VL15_02535</name>
</gene>
<reference evidence="3 4" key="1">
    <citation type="submission" date="2015-05" db="EMBL/GenBank/DDBJ databases">
        <title>Draft genome of Burkholderia cepacia LK29.</title>
        <authorList>
            <person name="Chan X.Y."/>
        </authorList>
    </citation>
    <scope>NUCLEOTIDE SEQUENCE [LARGE SCALE GENOMIC DNA]</scope>
    <source>
        <strain evidence="3 4">LK29</strain>
    </source>
</reference>
<proteinExistence type="inferred from homology"/>
<evidence type="ECO:0000256" key="1">
    <source>
        <dbReference type="ARBA" id="ARBA00009981"/>
    </source>
</evidence>
<comment type="caution">
    <text evidence="3">The sequence shown here is derived from an EMBL/GenBank/DDBJ whole genome shotgun (WGS) entry which is preliminary data.</text>
</comment>
<dbReference type="Pfam" id="PF02604">
    <property type="entry name" value="PhdYeFM_antitox"/>
    <property type="match status" value="1"/>
</dbReference>
<evidence type="ECO:0000256" key="2">
    <source>
        <dbReference type="RuleBase" id="RU362080"/>
    </source>
</evidence>
<sequence>MPTVNMHDAKSRLASLVDALELGHESEVVITRNGHPVARIVPYAPSKRIGAARQLLAGLNIPATVEAFNAGDEAIIADFDASGERGLAP</sequence>
<dbReference type="Gene3D" id="3.40.1620.10">
    <property type="entry name" value="YefM-like domain"/>
    <property type="match status" value="1"/>
</dbReference>
<name>A0A0J5X6E8_BURCE</name>
<protein>
    <recommendedName>
        <fullName evidence="2">Antitoxin</fullName>
    </recommendedName>
</protein>
<dbReference type="SUPFAM" id="SSF143120">
    <property type="entry name" value="YefM-like"/>
    <property type="match status" value="1"/>
</dbReference>
<accession>A0A0J5X6E8</accession>
<organism evidence="3 4">
    <name type="scientific">Burkholderia cepacia</name>
    <name type="common">Pseudomonas cepacia</name>
    <dbReference type="NCBI Taxonomy" id="292"/>
    <lineage>
        <taxon>Bacteria</taxon>
        <taxon>Pseudomonadati</taxon>
        <taxon>Pseudomonadota</taxon>
        <taxon>Betaproteobacteria</taxon>
        <taxon>Burkholderiales</taxon>
        <taxon>Burkholderiaceae</taxon>
        <taxon>Burkholderia</taxon>
        <taxon>Burkholderia cepacia complex</taxon>
    </lineage>
</organism>
<dbReference type="NCBIfam" id="TIGR01552">
    <property type="entry name" value="phd_fam"/>
    <property type="match status" value="1"/>
</dbReference>
<dbReference type="AlphaFoldDB" id="A0A0J5X6E8"/>
<evidence type="ECO:0000313" key="4">
    <source>
        <dbReference type="Proteomes" id="UP000036338"/>
    </source>
</evidence>
<dbReference type="PATRIC" id="fig|292.27.peg.6083"/>
<dbReference type="InterPro" id="IPR006442">
    <property type="entry name" value="Antitoxin_Phd/YefM"/>
</dbReference>
<dbReference type="InterPro" id="IPR036165">
    <property type="entry name" value="YefM-like_sf"/>
</dbReference>
<dbReference type="RefSeq" id="WP_048242941.1">
    <property type="nucleotide sequence ID" value="NZ_LDWR01000005.1"/>
</dbReference>
<dbReference type="Proteomes" id="UP000036338">
    <property type="component" value="Unassembled WGS sequence"/>
</dbReference>
<evidence type="ECO:0000313" key="3">
    <source>
        <dbReference type="EMBL" id="KML62724.1"/>
    </source>
</evidence>